<organism evidence="8 9">
    <name type="scientific">Parvularcula lutaonensis</name>
    <dbReference type="NCBI Taxonomy" id="491923"/>
    <lineage>
        <taxon>Bacteria</taxon>
        <taxon>Pseudomonadati</taxon>
        <taxon>Pseudomonadota</taxon>
        <taxon>Alphaproteobacteria</taxon>
        <taxon>Parvularculales</taxon>
        <taxon>Parvularculaceae</taxon>
        <taxon>Parvularcula</taxon>
    </lineage>
</organism>
<keyword evidence="3" id="KW-0731">Sigma factor</keyword>
<evidence type="ECO:0000256" key="5">
    <source>
        <dbReference type="SAM" id="MobiDB-lite"/>
    </source>
</evidence>
<keyword evidence="9" id="KW-1185">Reference proteome</keyword>
<proteinExistence type="inferred from homology"/>
<dbReference type="InterPro" id="IPR014284">
    <property type="entry name" value="RNA_pol_sigma-70_dom"/>
</dbReference>
<feature type="domain" description="RNA polymerase sigma factor 70 region 4 type 2" evidence="7">
    <location>
        <begin position="108"/>
        <end position="160"/>
    </location>
</feature>
<dbReference type="SUPFAM" id="SSF88659">
    <property type="entry name" value="Sigma3 and sigma4 domains of RNA polymerase sigma factors"/>
    <property type="match status" value="1"/>
</dbReference>
<dbReference type="EMBL" id="JBHRVA010000003">
    <property type="protein sequence ID" value="MFC3303903.1"/>
    <property type="molecule type" value="Genomic_DNA"/>
</dbReference>
<evidence type="ECO:0000259" key="7">
    <source>
        <dbReference type="Pfam" id="PF08281"/>
    </source>
</evidence>
<evidence type="ECO:0000256" key="2">
    <source>
        <dbReference type="ARBA" id="ARBA00023015"/>
    </source>
</evidence>
<dbReference type="Pfam" id="PF08281">
    <property type="entry name" value="Sigma70_r4_2"/>
    <property type="match status" value="1"/>
</dbReference>
<reference evidence="9" key="1">
    <citation type="journal article" date="2019" name="Int. J. Syst. Evol. Microbiol.">
        <title>The Global Catalogue of Microorganisms (GCM) 10K type strain sequencing project: providing services to taxonomists for standard genome sequencing and annotation.</title>
        <authorList>
            <consortium name="The Broad Institute Genomics Platform"/>
            <consortium name="The Broad Institute Genome Sequencing Center for Infectious Disease"/>
            <person name="Wu L."/>
            <person name="Ma J."/>
        </authorList>
    </citation>
    <scope>NUCLEOTIDE SEQUENCE [LARGE SCALE GENOMIC DNA]</scope>
    <source>
        <strain evidence="9">KCTC 22245</strain>
    </source>
</reference>
<feature type="domain" description="RNA polymerase sigma-70 region 2" evidence="6">
    <location>
        <begin position="12"/>
        <end position="77"/>
    </location>
</feature>
<gene>
    <name evidence="8" type="ORF">ACFONP_14315</name>
</gene>
<evidence type="ECO:0000256" key="4">
    <source>
        <dbReference type="ARBA" id="ARBA00023163"/>
    </source>
</evidence>
<dbReference type="NCBIfam" id="TIGR02937">
    <property type="entry name" value="sigma70-ECF"/>
    <property type="match status" value="1"/>
</dbReference>
<keyword evidence="2" id="KW-0805">Transcription regulation</keyword>
<evidence type="ECO:0000256" key="3">
    <source>
        <dbReference type="ARBA" id="ARBA00023082"/>
    </source>
</evidence>
<feature type="compositionally biased region" description="Basic and acidic residues" evidence="5">
    <location>
        <begin position="70"/>
        <end position="90"/>
    </location>
</feature>
<dbReference type="PANTHER" id="PTHR43133">
    <property type="entry name" value="RNA POLYMERASE ECF-TYPE SIGMA FACTO"/>
    <property type="match status" value="1"/>
</dbReference>
<dbReference type="InterPro" id="IPR013324">
    <property type="entry name" value="RNA_pol_sigma_r3/r4-like"/>
</dbReference>
<comment type="caution">
    <text evidence="8">The sequence shown here is derived from an EMBL/GenBank/DDBJ whole genome shotgun (WGS) entry which is preliminary data.</text>
</comment>
<comment type="similarity">
    <text evidence="1">Belongs to the sigma-70 factor family. ECF subfamily.</text>
</comment>
<name>A0ABV7MEV5_9PROT</name>
<keyword evidence="4" id="KW-0804">Transcription</keyword>
<feature type="region of interest" description="Disordered" evidence="5">
    <location>
        <begin position="70"/>
        <end position="98"/>
    </location>
</feature>
<dbReference type="InterPro" id="IPR013249">
    <property type="entry name" value="RNA_pol_sigma70_r4_t2"/>
</dbReference>
<dbReference type="Gene3D" id="1.10.1740.10">
    <property type="match status" value="1"/>
</dbReference>
<evidence type="ECO:0000313" key="8">
    <source>
        <dbReference type="EMBL" id="MFC3303903.1"/>
    </source>
</evidence>
<dbReference type="PANTHER" id="PTHR43133:SF63">
    <property type="entry name" value="RNA POLYMERASE SIGMA FACTOR FECI-RELATED"/>
    <property type="match status" value="1"/>
</dbReference>
<feature type="region of interest" description="Disordered" evidence="5">
    <location>
        <begin position="164"/>
        <end position="186"/>
    </location>
</feature>
<accession>A0ABV7MEV5</accession>
<dbReference type="Gene3D" id="1.10.10.10">
    <property type="entry name" value="Winged helix-like DNA-binding domain superfamily/Winged helix DNA-binding domain"/>
    <property type="match status" value="1"/>
</dbReference>
<dbReference type="InterPro" id="IPR039425">
    <property type="entry name" value="RNA_pol_sigma-70-like"/>
</dbReference>
<dbReference type="Pfam" id="PF04542">
    <property type="entry name" value="Sigma70_r2"/>
    <property type="match status" value="1"/>
</dbReference>
<dbReference type="InterPro" id="IPR007627">
    <property type="entry name" value="RNA_pol_sigma70_r2"/>
</dbReference>
<evidence type="ECO:0000259" key="6">
    <source>
        <dbReference type="Pfam" id="PF04542"/>
    </source>
</evidence>
<evidence type="ECO:0000256" key="1">
    <source>
        <dbReference type="ARBA" id="ARBA00010641"/>
    </source>
</evidence>
<protein>
    <submittedName>
        <fullName evidence="8">RNA polymerase sigma factor</fullName>
    </submittedName>
</protein>
<dbReference type="InterPro" id="IPR013325">
    <property type="entry name" value="RNA_pol_sigma_r2"/>
</dbReference>
<dbReference type="InterPro" id="IPR036388">
    <property type="entry name" value="WH-like_DNA-bd_sf"/>
</dbReference>
<evidence type="ECO:0000313" key="9">
    <source>
        <dbReference type="Proteomes" id="UP001595607"/>
    </source>
</evidence>
<sequence>MSEAEKLQIAVFERHRPVALRILARRLGSWADAEDALQDAVLRVMELPAEKVVENPGAYLVKAALNAATDRQRSNQSRDAREREWTDSRGPDQPPPADQALMARQELGEVLALLRELSPSVRNAFLLHRAEGLPQAEVAERLGLSRSTVEKHVAKAMRHLLDRLSGDGMEAGAPPLRHQGEEPKNP</sequence>
<dbReference type="RefSeq" id="WP_189576872.1">
    <property type="nucleotide sequence ID" value="NZ_BMXU01000002.1"/>
</dbReference>
<dbReference type="SUPFAM" id="SSF88946">
    <property type="entry name" value="Sigma2 domain of RNA polymerase sigma factors"/>
    <property type="match status" value="1"/>
</dbReference>
<dbReference type="Proteomes" id="UP001595607">
    <property type="component" value="Unassembled WGS sequence"/>
</dbReference>